<evidence type="ECO:0000256" key="12">
    <source>
        <dbReference type="ARBA" id="ARBA00023014"/>
    </source>
</evidence>
<dbReference type="GO" id="GO:0046872">
    <property type="term" value="F:metal ion binding"/>
    <property type="evidence" value="ECO:0007669"/>
    <property type="project" value="UniProtKB-KW"/>
</dbReference>
<dbReference type="NCBIfam" id="TIGR00048">
    <property type="entry name" value="rRNA_mod_RlmN"/>
    <property type="match status" value="1"/>
</dbReference>
<dbReference type="Gene3D" id="1.10.150.530">
    <property type="match status" value="1"/>
</dbReference>
<keyword evidence="3 14" id="KW-0004">4Fe-4S</keyword>
<feature type="domain" description="Radical SAM core" evidence="15">
    <location>
        <begin position="98"/>
        <end position="331"/>
    </location>
</feature>
<comment type="caution">
    <text evidence="16">The sequence shown here is derived from an EMBL/GenBank/DDBJ whole genome shotgun (WGS) entry which is preliminary data.</text>
</comment>
<feature type="binding site" evidence="14">
    <location>
        <position position="116"/>
    </location>
    <ligand>
        <name>[4Fe-4S] cluster</name>
        <dbReference type="ChEBI" id="CHEBI:49883"/>
        <note>4Fe-4S-S-AdoMet</note>
    </ligand>
</feature>
<evidence type="ECO:0000256" key="13">
    <source>
        <dbReference type="ARBA" id="ARBA00023157"/>
    </source>
</evidence>
<proteinExistence type="inferred from homology"/>
<comment type="similarity">
    <text evidence="2 14">Belongs to the radical SAM superfamily. RlmN family.</text>
</comment>
<feature type="binding site" evidence="14">
    <location>
        <position position="293"/>
    </location>
    <ligand>
        <name>S-adenosyl-L-methionine</name>
        <dbReference type="ChEBI" id="CHEBI:59789"/>
    </ligand>
</feature>
<evidence type="ECO:0000256" key="2">
    <source>
        <dbReference type="ARBA" id="ARBA00007544"/>
    </source>
</evidence>
<dbReference type="SFLD" id="SFLDF00275">
    <property type="entry name" value="adenosine_C2_methyltransferase"/>
    <property type="match status" value="1"/>
</dbReference>
<evidence type="ECO:0000313" key="16">
    <source>
        <dbReference type="EMBL" id="KAA0259157.1"/>
    </source>
</evidence>
<dbReference type="EC" id="2.1.1.192" evidence="14"/>
<dbReference type="GO" id="GO:0051539">
    <property type="term" value="F:4 iron, 4 sulfur cluster binding"/>
    <property type="evidence" value="ECO:0007669"/>
    <property type="project" value="UniProtKB-UniRule"/>
</dbReference>
<dbReference type="RefSeq" id="WP_149265412.1">
    <property type="nucleotide sequence ID" value="NZ_VFJB01000002.1"/>
</dbReference>
<keyword evidence="5 14" id="KW-0698">rRNA processing</keyword>
<reference evidence="16 17" key="1">
    <citation type="submission" date="2019-06" db="EMBL/GenBank/DDBJ databases">
        <title>Genomic insights into carbon and energy metabolism of Deferribacter autotrophicus revealed new metabolic traits in the phylum Deferribacteres.</title>
        <authorList>
            <person name="Slobodkin A.I."/>
            <person name="Slobodkina G.B."/>
            <person name="Allioux M."/>
            <person name="Alain K."/>
            <person name="Jebbar M."/>
            <person name="Shadrin V."/>
            <person name="Kublanov I.V."/>
            <person name="Toshchakov S.V."/>
            <person name="Bonch-Osmolovskaya E.A."/>
        </authorList>
    </citation>
    <scope>NUCLEOTIDE SEQUENCE [LARGE SCALE GENOMIC DNA]</scope>
    <source>
        <strain evidence="16 17">SL50</strain>
    </source>
</reference>
<dbReference type="CDD" id="cd01335">
    <property type="entry name" value="Radical_SAM"/>
    <property type="match status" value="1"/>
</dbReference>
<name>A0A5A8F8W6_9BACT</name>
<keyword evidence="7 14" id="KW-0808">Transferase</keyword>
<sequence length="348" mass="39555">MNFKIDCLSKEELQKLAKILGEKPYRGNQLFKWIYQKGVLDFSLMTDISKTFREKLNQSYSFTKLKIEHIATSKLDGSKKILFRLEDNNFIESVLMFDDDRITACISTQIGCRMGCKFCNTAKVGFIRNLTVGEIIRQIIELNNILTETGNKLTNIVFMGMGEPLDNLDNLEKSLEIILAEDGLNFSHRKVTISTAGLLDKLEKLTNKDFKVNIAISLNAPDNKKRNSIMPVNKKFDINDIVNTIKKLPIPKRKRITLEYVMIKNFNDSTKDALKLVKLFKGLPVKVNLIIYNKTKESDLDSPDLNSALNFQKTLINNGIATFIRKSFGADIEAACGQLYASYIDKTL</sequence>
<dbReference type="SUPFAM" id="SSF102114">
    <property type="entry name" value="Radical SAM enzymes"/>
    <property type="match status" value="1"/>
</dbReference>
<dbReference type="EMBL" id="VFJB01000002">
    <property type="protein sequence ID" value="KAA0259157.1"/>
    <property type="molecule type" value="Genomic_DNA"/>
</dbReference>
<dbReference type="FunFam" id="3.20.20.70:FF:000014">
    <property type="entry name" value="Probable dual-specificity RNA methyltransferase RlmN"/>
    <property type="match status" value="1"/>
</dbReference>
<feature type="binding site" evidence="14">
    <location>
        <begin position="162"/>
        <end position="163"/>
    </location>
    <ligand>
        <name>S-adenosyl-L-methionine</name>
        <dbReference type="ChEBI" id="CHEBI:59789"/>
    </ligand>
</feature>
<dbReference type="InterPro" id="IPR013785">
    <property type="entry name" value="Aldolase_TIM"/>
</dbReference>
<dbReference type="InterPro" id="IPR004383">
    <property type="entry name" value="rRNA_lsu_MTrfase_RlmN/Cfr"/>
</dbReference>
<protein>
    <recommendedName>
        <fullName evidence="14">Probable dual-specificity RNA methyltransferase RlmN</fullName>
        <ecNumber evidence="14">2.1.1.192</ecNumber>
    </recommendedName>
    <alternativeName>
        <fullName evidence="14">23S rRNA (adenine(2503)-C(2))-methyltransferase</fullName>
    </alternativeName>
    <alternativeName>
        <fullName evidence="14">23S rRNA m2A2503 methyltransferase</fullName>
    </alternativeName>
    <alternativeName>
        <fullName evidence="14">Ribosomal RNA large subunit methyltransferase N</fullName>
    </alternativeName>
    <alternativeName>
        <fullName evidence="14">tRNA (adenine(37)-C(2))-methyltransferase</fullName>
    </alternativeName>
    <alternativeName>
        <fullName evidence="14">tRNA m2A37 methyltransferase</fullName>
    </alternativeName>
</protein>
<evidence type="ECO:0000256" key="3">
    <source>
        <dbReference type="ARBA" id="ARBA00022485"/>
    </source>
</evidence>
<dbReference type="GO" id="GO:0019843">
    <property type="term" value="F:rRNA binding"/>
    <property type="evidence" value="ECO:0007669"/>
    <property type="project" value="UniProtKB-UniRule"/>
</dbReference>
<evidence type="ECO:0000256" key="8">
    <source>
        <dbReference type="ARBA" id="ARBA00022691"/>
    </source>
</evidence>
<keyword evidence="13 14" id="KW-1015">Disulfide bond</keyword>
<comment type="caution">
    <text evidence="14">Lacks conserved residue(s) required for the propagation of feature annotation.</text>
</comment>
<evidence type="ECO:0000256" key="11">
    <source>
        <dbReference type="ARBA" id="ARBA00023004"/>
    </source>
</evidence>
<keyword evidence="12 14" id="KW-0411">Iron-sulfur</keyword>
<dbReference type="GO" id="GO:0070040">
    <property type="term" value="F:rRNA (adenine(2503)-C2-)-methyltransferase activity"/>
    <property type="evidence" value="ECO:0007669"/>
    <property type="project" value="UniProtKB-UniRule"/>
</dbReference>
<keyword evidence="6 14" id="KW-0489">Methyltransferase</keyword>
<dbReference type="Pfam" id="PF04055">
    <property type="entry name" value="Radical_SAM"/>
    <property type="match status" value="1"/>
</dbReference>
<comment type="catalytic activity">
    <reaction evidence="14">
        <text>adenosine(37) in tRNA + 2 reduced [2Fe-2S]-[ferredoxin] + 2 S-adenosyl-L-methionine = 2-methyladenosine(37) in tRNA + 5'-deoxyadenosine + L-methionine + 2 oxidized [2Fe-2S]-[ferredoxin] + S-adenosyl-L-homocysteine</text>
        <dbReference type="Rhea" id="RHEA:43332"/>
        <dbReference type="Rhea" id="RHEA-COMP:10000"/>
        <dbReference type="Rhea" id="RHEA-COMP:10001"/>
        <dbReference type="Rhea" id="RHEA-COMP:10162"/>
        <dbReference type="Rhea" id="RHEA-COMP:10485"/>
        <dbReference type="ChEBI" id="CHEBI:17319"/>
        <dbReference type="ChEBI" id="CHEBI:33737"/>
        <dbReference type="ChEBI" id="CHEBI:33738"/>
        <dbReference type="ChEBI" id="CHEBI:57844"/>
        <dbReference type="ChEBI" id="CHEBI:57856"/>
        <dbReference type="ChEBI" id="CHEBI:59789"/>
        <dbReference type="ChEBI" id="CHEBI:74411"/>
        <dbReference type="ChEBI" id="CHEBI:74497"/>
        <dbReference type="EC" id="2.1.1.192"/>
    </reaction>
</comment>
<dbReference type="InterPro" id="IPR058240">
    <property type="entry name" value="rSAM_sf"/>
</dbReference>
<dbReference type="InterPro" id="IPR040072">
    <property type="entry name" value="Methyltransferase_A"/>
</dbReference>
<evidence type="ECO:0000256" key="10">
    <source>
        <dbReference type="ARBA" id="ARBA00022723"/>
    </source>
</evidence>
<feature type="binding site" evidence="14">
    <location>
        <position position="119"/>
    </location>
    <ligand>
        <name>[4Fe-4S] cluster</name>
        <dbReference type="ChEBI" id="CHEBI:49883"/>
        <note>4Fe-4S-S-AdoMet</note>
    </ligand>
</feature>
<dbReference type="AlphaFoldDB" id="A0A5A8F8W6"/>
<feature type="binding site" evidence="14">
    <location>
        <begin position="217"/>
        <end position="219"/>
    </location>
    <ligand>
        <name>S-adenosyl-L-methionine</name>
        <dbReference type="ChEBI" id="CHEBI:59789"/>
    </ligand>
</feature>
<dbReference type="Proteomes" id="UP000322876">
    <property type="component" value="Unassembled WGS sequence"/>
</dbReference>
<feature type="active site" description="S-methylcysteine intermediate" evidence="14">
    <location>
        <position position="336"/>
    </location>
</feature>
<keyword evidence="10 14" id="KW-0479">Metal-binding</keyword>
<dbReference type="InterPro" id="IPR027492">
    <property type="entry name" value="RNA_MTrfase_RlmN"/>
</dbReference>
<dbReference type="SFLD" id="SFLDG01062">
    <property type="entry name" value="methyltransferase_(Class_A)"/>
    <property type="match status" value="1"/>
</dbReference>
<dbReference type="GO" id="GO:0030488">
    <property type="term" value="P:tRNA methylation"/>
    <property type="evidence" value="ECO:0007669"/>
    <property type="project" value="UniProtKB-UniRule"/>
</dbReference>
<evidence type="ECO:0000256" key="5">
    <source>
        <dbReference type="ARBA" id="ARBA00022552"/>
    </source>
</evidence>
<gene>
    <name evidence="14 16" type="primary">rlmN</name>
    <name evidence="16" type="ORF">FHQ18_01520</name>
</gene>
<feature type="binding site" evidence="14">
    <location>
        <position position="194"/>
    </location>
    <ligand>
        <name>S-adenosyl-L-methionine</name>
        <dbReference type="ChEBI" id="CHEBI:59789"/>
    </ligand>
</feature>
<dbReference type="SFLD" id="SFLDS00029">
    <property type="entry name" value="Radical_SAM"/>
    <property type="match status" value="1"/>
</dbReference>
<comment type="miscellaneous">
    <text evidence="14">Reaction proceeds by a ping-pong mechanism involving intermediate methylation of a conserved cysteine residue.</text>
</comment>
<dbReference type="PROSITE" id="PS51918">
    <property type="entry name" value="RADICAL_SAM"/>
    <property type="match status" value="1"/>
</dbReference>
<keyword evidence="4 14" id="KW-0963">Cytoplasm</keyword>
<dbReference type="PIRSF" id="PIRSF006004">
    <property type="entry name" value="CHP00048"/>
    <property type="match status" value="1"/>
</dbReference>
<dbReference type="GO" id="GO:0002935">
    <property type="term" value="F:tRNA (adenine(37)-C2)-methyltransferase activity"/>
    <property type="evidence" value="ECO:0007669"/>
    <property type="project" value="UniProtKB-UniRule"/>
</dbReference>
<comment type="function">
    <text evidence="14">Specifically methylates position 2 of adenine 2503 in 23S rRNA and position 2 of adenine 37 in tRNAs.</text>
</comment>
<comment type="catalytic activity">
    <reaction evidence="14">
        <text>adenosine(2503) in 23S rRNA + 2 reduced [2Fe-2S]-[ferredoxin] + 2 S-adenosyl-L-methionine = 2-methyladenosine(2503) in 23S rRNA + 5'-deoxyadenosine + L-methionine + 2 oxidized [2Fe-2S]-[ferredoxin] + S-adenosyl-L-homocysteine</text>
        <dbReference type="Rhea" id="RHEA:42916"/>
        <dbReference type="Rhea" id="RHEA-COMP:10000"/>
        <dbReference type="Rhea" id="RHEA-COMP:10001"/>
        <dbReference type="Rhea" id="RHEA-COMP:10152"/>
        <dbReference type="Rhea" id="RHEA-COMP:10282"/>
        <dbReference type="ChEBI" id="CHEBI:17319"/>
        <dbReference type="ChEBI" id="CHEBI:33737"/>
        <dbReference type="ChEBI" id="CHEBI:33738"/>
        <dbReference type="ChEBI" id="CHEBI:57844"/>
        <dbReference type="ChEBI" id="CHEBI:57856"/>
        <dbReference type="ChEBI" id="CHEBI:59789"/>
        <dbReference type="ChEBI" id="CHEBI:74411"/>
        <dbReference type="ChEBI" id="CHEBI:74497"/>
        <dbReference type="EC" id="2.1.1.192"/>
    </reaction>
</comment>
<keyword evidence="9 14" id="KW-0819">tRNA processing</keyword>
<dbReference type="InterPro" id="IPR007197">
    <property type="entry name" value="rSAM"/>
</dbReference>
<dbReference type="Gene3D" id="3.20.20.70">
    <property type="entry name" value="Aldolase class I"/>
    <property type="match status" value="1"/>
</dbReference>
<evidence type="ECO:0000313" key="17">
    <source>
        <dbReference type="Proteomes" id="UP000322876"/>
    </source>
</evidence>
<dbReference type="PANTHER" id="PTHR30544:SF5">
    <property type="entry name" value="RADICAL SAM CORE DOMAIN-CONTAINING PROTEIN"/>
    <property type="match status" value="1"/>
</dbReference>
<comment type="subcellular location">
    <subcellularLocation>
        <location evidence="1 14">Cytoplasm</location>
    </subcellularLocation>
</comment>
<evidence type="ECO:0000256" key="14">
    <source>
        <dbReference type="HAMAP-Rule" id="MF_01849"/>
    </source>
</evidence>
<evidence type="ECO:0000256" key="1">
    <source>
        <dbReference type="ARBA" id="ARBA00004496"/>
    </source>
</evidence>
<dbReference type="HAMAP" id="MF_01849">
    <property type="entry name" value="RNA_methyltr_RlmN"/>
    <property type="match status" value="1"/>
</dbReference>
<accession>A0A5A8F8W6</accession>
<dbReference type="GO" id="GO:0005737">
    <property type="term" value="C:cytoplasm"/>
    <property type="evidence" value="ECO:0007669"/>
    <property type="project" value="UniProtKB-SubCell"/>
</dbReference>
<evidence type="ECO:0000256" key="9">
    <source>
        <dbReference type="ARBA" id="ARBA00022694"/>
    </source>
</evidence>
<evidence type="ECO:0000256" key="6">
    <source>
        <dbReference type="ARBA" id="ARBA00022603"/>
    </source>
</evidence>
<keyword evidence="8 14" id="KW-0949">S-adenosyl-L-methionine</keyword>
<feature type="binding site" evidence="14">
    <location>
        <position position="112"/>
    </location>
    <ligand>
        <name>[4Fe-4S] cluster</name>
        <dbReference type="ChEBI" id="CHEBI:49883"/>
        <note>4Fe-4S-S-AdoMet</note>
    </ligand>
</feature>
<evidence type="ECO:0000259" key="15">
    <source>
        <dbReference type="PROSITE" id="PS51918"/>
    </source>
</evidence>
<dbReference type="InterPro" id="IPR048641">
    <property type="entry name" value="RlmN_N"/>
</dbReference>
<dbReference type="Pfam" id="PF21016">
    <property type="entry name" value="RlmN_N"/>
    <property type="match status" value="1"/>
</dbReference>
<organism evidence="16 17">
    <name type="scientific">Deferribacter autotrophicus</name>
    <dbReference type="NCBI Taxonomy" id="500465"/>
    <lineage>
        <taxon>Bacteria</taxon>
        <taxon>Pseudomonadati</taxon>
        <taxon>Deferribacterota</taxon>
        <taxon>Deferribacteres</taxon>
        <taxon>Deferribacterales</taxon>
        <taxon>Deferribacteraceae</taxon>
        <taxon>Deferribacter</taxon>
    </lineage>
</organism>
<keyword evidence="17" id="KW-1185">Reference proteome</keyword>
<comment type="cofactor">
    <cofactor evidence="14">
        <name>[4Fe-4S] cluster</name>
        <dbReference type="ChEBI" id="CHEBI:49883"/>
    </cofactor>
    <text evidence="14">Binds 1 [4Fe-4S] cluster. The cluster is coordinated with 3 cysteines and an exchangeable S-adenosyl-L-methionine.</text>
</comment>
<dbReference type="GO" id="GO:0070475">
    <property type="term" value="P:rRNA base methylation"/>
    <property type="evidence" value="ECO:0007669"/>
    <property type="project" value="UniProtKB-UniRule"/>
</dbReference>
<dbReference type="GO" id="GO:0000049">
    <property type="term" value="F:tRNA binding"/>
    <property type="evidence" value="ECO:0007669"/>
    <property type="project" value="UniProtKB-UniRule"/>
</dbReference>
<feature type="active site" description="Proton acceptor" evidence="14">
    <location>
        <position position="92"/>
    </location>
</feature>
<keyword evidence="11 14" id="KW-0408">Iron</keyword>
<evidence type="ECO:0000256" key="7">
    <source>
        <dbReference type="ARBA" id="ARBA00022679"/>
    </source>
</evidence>
<evidence type="ECO:0000256" key="4">
    <source>
        <dbReference type="ARBA" id="ARBA00022490"/>
    </source>
</evidence>
<dbReference type="OrthoDB" id="9793973at2"/>
<dbReference type="PANTHER" id="PTHR30544">
    <property type="entry name" value="23S RRNA METHYLTRANSFERASE"/>
    <property type="match status" value="1"/>
</dbReference>